<dbReference type="InterPro" id="IPR038069">
    <property type="entry name" value="Pelota/DOM34_N"/>
</dbReference>
<evidence type="ECO:0000313" key="3">
    <source>
        <dbReference type="EMBL" id="CAK7271715.1"/>
    </source>
</evidence>
<feature type="domain" description="eRF1" evidence="2">
    <location>
        <begin position="423"/>
        <end position="506"/>
    </location>
</feature>
<dbReference type="SUPFAM" id="SSF55315">
    <property type="entry name" value="L30e-like"/>
    <property type="match status" value="1"/>
</dbReference>
<evidence type="ECO:0000313" key="4">
    <source>
        <dbReference type="Proteomes" id="UP001642501"/>
    </source>
</evidence>
<name>A0ABP0DTV7_9PEZI</name>
<feature type="region of interest" description="Disordered" evidence="1">
    <location>
        <begin position="203"/>
        <end position="223"/>
    </location>
</feature>
<dbReference type="InterPro" id="IPR005142">
    <property type="entry name" value="eRF1_3"/>
</dbReference>
<organism evidence="3 4">
    <name type="scientific">Sporothrix epigloea</name>
    <dbReference type="NCBI Taxonomy" id="1892477"/>
    <lineage>
        <taxon>Eukaryota</taxon>
        <taxon>Fungi</taxon>
        <taxon>Dikarya</taxon>
        <taxon>Ascomycota</taxon>
        <taxon>Pezizomycotina</taxon>
        <taxon>Sordariomycetes</taxon>
        <taxon>Sordariomycetidae</taxon>
        <taxon>Ophiostomatales</taxon>
        <taxon>Ophiostomataceae</taxon>
        <taxon>Sporothrix</taxon>
    </lineage>
</organism>
<reference evidence="3 4" key="1">
    <citation type="submission" date="2024-01" db="EMBL/GenBank/DDBJ databases">
        <authorList>
            <person name="Allen C."/>
            <person name="Tagirdzhanova G."/>
        </authorList>
    </citation>
    <scope>NUCLEOTIDE SEQUENCE [LARGE SCALE GENOMIC DNA]</scope>
    <source>
        <strain evidence="3 4">CBS 573.63</strain>
    </source>
</reference>
<dbReference type="Proteomes" id="UP001642501">
    <property type="component" value="Unassembled WGS sequence"/>
</dbReference>
<evidence type="ECO:0000256" key="1">
    <source>
        <dbReference type="SAM" id="MobiDB-lite"/>
    </source>
</evidence>
<feature type="region of interest" description="Disordered" evidence="1">
    <location>
        <begin position="310"/>
        <end position="338"/>
    </location>
</feature>
<protein>
    <submittedName>
        <fullName evidence="3">Translation factor pelota</fullName>
    </submittedName>
</protein>
<comment type="caution">
    <text evidence="3">The sequence shown here is derived from an EMBL/GenBank/DDBJ whole genome shotgun (WGS) entry which is preliminary data.</text>
</comment>
<dbReference type="SUPFAM" id="SSF159065">
    <property type="entry name" value="Dom34/Pelota N-terminal domain-like"/>
    <property type="match status" value="1"/>
</dbReference>
<feature type="compositionally biased region" description="Basic and acidic residues" evidence="1">
    <location>
        <begin position="516"/>
        <end position="535"/>
    </location>
</feature>
<proteinExistence type="predicted"/>
<evidence type="ECO:0000259" key="2">
    <source>
        <dbReference type="Pfam" id="PF03465"/>
    </source>
</evidence>
<feature type="region of interest" description="Disordered" evidence="1">
    <location>
        <begin position="516"/>
        <end position="545"/>
    </location>
</feature>
<dbReference type="Pfam" id="PF03465">
    <property type="entry name" value="eRF1_3"/>
    <property type="match status" value="1"/>
</dbReference>
<gene>
    <name evidence="3" type="primary">DOM34_1</name>
    <name evidence="3" type="ORF">SEPCBS57363_004765</name>
</gene>
<dbReference type="InterPro" id="IPR029064">
    <property type="entry name" value="Ribosomal_eL30-like_sf"/>
</dbReference>
<dbReference type="Gene3D" id="3.30.1330.30">
    <property type="match status" value="1"/>
</dbReference>
<feature type="compositionally biased region" description="Basic residues" evidence="1">
    <location>
        <begin position="536"/>
        <end position="545"/>
    </location>
</feature>
<keyword evidence="4" id="KW-1185">Reference proteome</keyword>
<dbReference type="PANTHER" id="PTHR10853">
    <property type="entry name" value="PELOTA"/>
    <property type="match status" value="1"/>
</dbReference>
<dbReference type="PANTHER" id="PTHR10853:SF0">
    <property type="entry name" value="PROTEIN PELOTA HOMOLOG"/>
    <property type="match status" value="1"/>
</dbReference>
<dbReference type="EMBL" id="CAWUOM010000093">
    <property type="protein sequence ID" value="CAK7271715.1"/>
    <property type="molecule type" value="Genomic_DNA"/>
</dbReference>
<accession>A0ABP0DTV7</accession>
<sequence>MRFTQTTDAGSWTKTTAEAISKMEKDGIFGVVLETPEDIWCLEAIIVANDKIVVEEGGVAVAKPLIVTKTTFSPGTSTLTVTGTLEESWLGTQPRDVLCGASTATKESQISLFSGHTVTVERRISDFASRASWSTVCQRLRTATMPDRRSEALAVVLLDRDGSKATLRVFEGEQLRLDKTINTADFKDDAIIDMPKMTIKTANKTGCSSRSEKPCKASKMSRSTKAHMAPLQGNLYAAVIARLVRFIDIENIEYCCPLLVASLGEAGRSFQNFLQAEATTKQNSPLLHMANNAIVVDTYGAASQAESCETSLSPRGKAASKSKKTVARAGEKNGKTLADAEATTASAAGSADDADFRAAFEANLWMPAQRKKRNKKSMCAFDEMMMRLDVLNQIHNVRFKKASDLVRDLLDCMREEEHVGAHKGRRAVYGARIVEKVVKEGAVVAGGGALLVNKSLFHGSKLQDTVATLAVSVREQGGAVHIISDTHECGQRLAKLGGIAALLAFPLFDLDNLEDEDKKEGKTEDRIVKPELENKGRKKTKASRV</sequence>
<dbReference type="InterPro" id="IPR004405">
    <property type="entry name" value="TF_pelota"/>
</dbReference>